<sequence length="99" mass="10942">VRRLGLGLCVHKGLVVQTDGQSLSLRGYSESNGEEGVDDLQWPMRLVLMGNEAFSKGCLPCGPHWNLDSTWKLIPRMLSLPRSKRLGLVSMFSSTDIPT</sequence>
<reference evidence="1 2" key="1">
    <citation type="submission" date="2021-05" db="EMBL/GenBank/DDBJ databases">
        <title>Genome Assembly of Synthetic Allotetraploid Brassica napus Reveals Homoeologous Exchanges between Subgenomes.</title>
        <authorList>
            <person name="Davis J.T."/>
        </authorList>
    </citation>
    <scope>NUCLEOTIDE SEQUENCE [LARGE SCALE GENOMIC DNA]</scope>
    <source>
        <strain evidence="2">cv. Da-Ae</strain>
        <tissue evidence="1">Seedling</tissue>
    </source>
</reference>
<name>A0ABQ8DX00_BRANA</name>
<keyword evidence="2" id="KW-1185">Reference proteome</keyword>
<proteinExistence type="predicted"/>
<dbReference type="Proteomes" id="UP000824890">
    <property type="component" value="Unassembled WGS sequence"/>
</dbReference>
<evidence type="ECO:0000313" key="2">
    <source>
        <dbReference type="Proteomes" id="UP000824890"/>
    </source>
</evidence>
<feature type="non-terminal residue" evidence="1">
    <location>
        <position position="1"/>
    </location>
</feature>
<gene>
    <name evidence="1" type="ORF">HID58_010829</name>
</gene>
<feature type="non-terminal residue" evidence="1">
    <location>
        <position position="99"/>
    </location>
</feature>
<protein>
    <submittedName>
        <fullName evidence="1">Uncharacterized protein</fullName>
    </submittedName>
</protein>
<comment type="caution">
    <text evidence="1">The sequence shown here is derived from an EMBL/GenBank/DDBJ whole genome shotgun (WGS) entry which is preliminary data.</text>
</comment>
<organism evidence="1 2">
    <name type="scientific">Brassica napus</name>
    <name type="common">Rape</name>
    <dbReference type="NCBI Taxonomy" id="3708"/>
    <lineage>
        <taxon>Eukaryota</taxon>
        <taxon>Viridiplantae</taxon>
        <taxon>Streptophyta</taxon>
        <taxon>Embryophyta</taxon>
        <taxon>Tracheophyta</taxon>
        <taxon>Spermatophyta</taxon>
        <taxon>Magnoliopsida</taxon>
        <taxon>eudicotyledons</taxon>
        <taxon>Gunneridae</taxon>
        <taxon>Pentapetalae</taxon>
        <taxon>rosids</taxon>
        <taxon>malvids</taxon>
        <taxon>Brassicales</taxon>
        <taxon>Brassicaceae</taxon>
        <taxon>Brassiceae</taxon>
        <taxon>Brassica</taxon>
    </lineage>
</organism>
<evidence type="ECO:0000313" key="1">
    <source>
        <dbReference type="EMBL" id="KAH0933712.1"/>
    </source>
</evidence>
<accession>A0ABQ8DX00</accession>
<dbReference type="EMBL" id="JAGKQM010000003">
    <property type="protein sequence ID" value="KAH0933712.1"/>
    <property type="molecule type" value="Genomic_DNA"/>
</dbReference>